<accession>A0A2P2JBJ6</accession>
<feature type="compositionally biased region" description="Polar residues" evidence="1">
    <location>
        <begin position="1"/>
        <end position="25"/>
    </location>
</feature>
<reference evidence="2" key="1">
    <citation type="submission" date="2018-02" db="EMBL/GenBank/DDBJ databases">
        <title>Rhizophora mucronata_Transcriptome.</title>
        <authorList>
            <person name="Meera S.P."/>
            <person name="Sreeshan A."/>
            <person name="Augustine A."/>
        </authorList>
    </citation>
    <scope>NUCLEOTIDE SEQUENCE</scope>
    <source>
        <tissue evidence="2">Leaf</tissue>
    </source>
</reference>
<sequence length="35" mass="4039">MDQESLQQTQNQHFRGAVPSTSSSFRRPYPFQAVL</sequence>
<dbReference type="EMBL" id="GGEC01010371">
    <property type="protein sequence ID" value="MBW90854.1"/>
    <property type="molecule type" value="Transcribed_RNA"/>
</dbReference>
<proteinExistence type="predicted"/>
<protein>
    <submittedName>
        <fullName evidence="2">Rho GDP-dissociation inhibitor 1</fullName>
    </submittedName>
</protein>
<evidence type="ECO:0000256" key="1">
    <source>
        <dbReference type="SAM" id="MobiDB-lite"/>
    </source>
</evidence>
<name>A0A2P2JBJ6_RHIMU</name>
<organism evidence="2">
    <name type="scientific">Rhizophora mucronata</name>
    <name type="common">Asiatic mangrove</name>
    <dbReference type="NCBI Taxonomy" id="61149"/>
    <lineage>
        <taxon>Eukaryota</taxon>
        <taxon>Viridiplantae</taxon>
        <taxon>Streptophyta</taxon>
        <taxon>Embryophyta</taxon>
        <taxon>Tracheophyta</taxon>
        <taxon>Spermatophyta</taxon>
        <taxon>Magnoliopsida</taxon>
        <taxon>eudicotyledons</taxon>
        <taxon>Gunneridae</taxon>
        <taxon>Pentapetalae</taxon>
        <taxon>rosids</taxon>
        <taxon>fabids</taxon>
        <taxon>Malpighiales</taxon>
        <taxon>Rhizophoraceae</taxon>
        <taxon>Rhizophora</taxon>
    </lineage>
</organism>
<dbReference type="AlphaFoldDB" id="A0A2P2JBJ6"/>
<feature type="region of interest" description="Disordered" evidence="1">
    <location>
        <begin position="1"/>
        <end position="35"/>
    </location>
</feature>
<evidence type="ECO:0000313" key="2">
    <source>
        <dbReference type="EMBL" id="MBW90854.1"/>
    </source>
</evidence>